<evidence type="ECO:0000256" key="1">
    <source>
        <dbReference type="ARBA" id="ARBA00006484"/>
    </source>
</evidence>
<gene>
    <name evidence="5" type="ORF">H8A87_07960</name>
</gene>
<evidence type="ECO:0000259" key="4">
    <source>
        <dbReference type="PROSITE" id="PS52019"/>
    </source>
</evidence>
<sequence length="844" mass="93622">MVQLAQDNEEDTFADSPVSRFAVVKNTLPIPDCLQGVFSFPRRWLVVDEGEMAVNGSVANDIVANDIAQALRQQGQQVAVLTLAQSQIALGDENALDVAVTAIEREHGTIEGMIYLQSPKQGVKGLADVFNARDYLSVETTFMLAKRLQGSLNHDEQQAGYFMIVMRGDGELFTSGREYLPIVSAGVTGLTKSLNIEWKNVFCRTVDIDARVKDGEVAKIVLEELQDSRTDLAEVGRGMNGERMTLALSEEKGLSGASSANQATSQDVLVVTGGARGITAQCVIELAKQSQASFILLGRTDITVPLPEWAEGKSTLSERKAAAIAYLQTRGEQPTPVKINNMLGQLAHVEEIKQTLQAIHQAGGRAIYLDCDITAPDQMKLALTQAQQQMGAVTGLIHGAGNLADKRIEKKTREDLHSVFNAKVKGLENLCRELDCTSLRHVMLFSSVSGFFGNAGQTDYSLANETLNKFIHLPIKGRNSRIIRSVNWGPWDGGMVSDVLKRAYDAQNMVIIPLEEGTQRFVREFSDNRSLQVTIGGSSYKAAKKIKALGTGEQVDRQLNLNHNPFLYHHAIDGKPVLPATAAIAWMARVCEDRFPGYQLETIADFSVLKGIIFDSLQIDAKQVGSYRVTWMPSTRHHSEDGRLALDFIIASAQRKHYQATLILNLQRREAEYKPVQIDLKADVLQTMPFYGCVNGENMLFHGEVFHGIRKVVHVDNDHMTLKCCVAPVTPEMQGQFSTNLFNLFINDVALQLPVLWLLQQDQAGLPSAIERIEQYAELKFGQEFYASIEIKHQMSTEIIADIIFHDEQGGIYSWIHNARFTVFKELRKLFSPSEPVVMENNEK</sequence>
<dbReference type="InterPro" id="IPR036291">
    <property type="entry name" value="NAD(P)-bd_dom_sf"/>
</dbReference>
<name>A0ABS0U439_9GAMM</name>
<comment type="similarity">
    <text evidence="1">Belongs to the short-chain dehydrogenases/reductases (SDR) family.</text>
</comment>
<accession>A0ABS0U439</accession>
<evidence type="ECO:0000256" key="2">
    <source>
        <dbReference type="ARBA" id="ARBA00022679"/>
    </source>
</evidence>
<dbReference type="EMBL" id="JACOII010000031">
    <property type="protein sequence ID" value="MBI6548657.1"/>
    <property type="molecule type" value="Genomic_DNA"/>
</dbReference>
<dbReference type="Gene3D" id="3.40.50.720">
    <property type="entry name" value="NAD(P)-binding Rossmann-like Domain"/>
    <property type="match status" value="1"/>
</dbReference>
<dbReference type="PANTHER" id="PTHR43775:SF51">
    <property type="entry name" value="INACTIVE PHENOLPHTHIOCEROL SYNTHESIS POLYKETIDE SYNTHASE TYPE I PKS1-RELATED"/>
    <property type="match status" value="1"/>
</dbReference>
<organism evidence="5 6">
    <name type="scientific">Xenorhabdus lircayensis</name>
    <dbReference type="NCBI Taxonomy" id="2763499"/>
    <lineage>
        <taxon>Bacteria</taxon>
        <taxon>Pseudomonadati</taxon>
        <taxon>Pseudomonadota</taxon>
        <taxon>Gammaproteobacteria</taxon>
        <taxon>Enterobacterales</taxon>
        <taxon>Morganellaceae</taxon>
        <taxon>Xenorhabdus</taxon>
    </lineage>
</organism>
<dbReference type="InterPro" id="IPR049900">
    <property type="entry name" value="PKS_mFAS_DH"/>
</dbReference>
<evidence type="ECO:0000313" key="5">
    <source>
        <dbReference type="EMBL" id="MBI6548657.1"/>
    </source>
</evidence>
<dbReference type="RefSeq" id="WP_198689448.1">
    <property type="nucleotide sequence ID" value="NZ_CAWPUD010000029.1"/>
</dbReference>
<dbReference type="InterPro" id="IPR050091">
    <property type="entry name" value="PKS_NRPS_Biosynth_Enz"/>
</dbReference>
<comment type="caution">
    <text evidence="5">The sequence shown here is derived from an EMBL/GenBank/DDBJ whole genome shotgun (WGS) entry which is preliminary data.</text>
</comment>
<dbReference type="CDD" id="cd08953">
    <property type="entry name" value="KR_2_SDR_x"/>
    <property type="match status" value="1"/>
</dbReference>
<feature type="region of interest" description="N-terminal hotdog fold" evidence="3">
    <location>
        <begin position="532"/>
        <end position="669"/>
    </location>
</feature>
<evidence type="ECO:0000313" key="6">
    <source>
        <dbReference type="Proteomes" id="UP000696184"/>
    </source>
</evidence>
<dbReference type="Gene3D" id="3.10.129.110">
    <property type="entry name" value="Polyketide synthase dehydratase"/>
    <property type="match status" value="1"/>
</dbReference>
<dbReference type="Pfam" id="PF08659">
    <property type="entry name" value="KR"/>
    <property type="match status" value="1"/>
</dbReference>
<feature type="region of interest" description="C-terminal hotdog fold" evidence="3">
    <location>
        <begin position="682"/>
        <end position="830"/>
    </location>
</feature>
<dbReference type="PROSITE" id="PS52019">
    <property type="entry name" value="PKS_MFAS_DH"/>
    <property type="match status" value="1"/>
</dbReference>
<dbReference type="InterPro" id="IPR057326">
    <property type="entry name" value="KR_dom"/>
</dbReference>
<dbReference type="SMART" id="SM00822">
    <property type="entry name" value="PKS_KR"/>
    <property type="match status" value="1"/>
</dbReference>
<proteinExistence type="inferred from homology"/>
<dbReference type="InterPro" id="IPR042104">
    <property type="entry name" value="PKS_dehydratase_sf"/>
</dbReference>
<keyword evidence="6" id="KW-1185">Reference proteome</keyword>
<keyword evidence="2" id="KW-0808">Transferase</keyword>
<evidence type="ECO:0000256" key="3">
    <source>
        <dbReference type="PROSITE-ProRule" id="PRU01363"/>
    </source>
</evidence>
<dbReference type="InterPro" id="IPR013968">
    <property type="entry name" value="PKS_KR"/>
</dbReference>
<protein>
    <submittedName>
        <fullName evidence="5">SDR family NAD(P)-dependent oxidoreductase</fullName>
    </submittedName>
</protein>
<dbReference type="PANTHER" id="PTHR43775">
    <property type="entry name" value="FATTY ACID SYNTHASE"/>
    <property type="match status" value="1"/>
</dbReference>
<dbReference type="SUPFAM" id="SSF51735">
    <property type="entry name" value="NAD(P)-binding Rossmann-fold domains"/>
    <property type="match status" value="2"/>
</dbReference>
<feature type="domain" description="PKS/mFAS DH" evidence="4">
    <location>
        <begin position="532"/>
        <end position="830"/>
    </location>
</feature>
<feature type="active site" description="Proton acceptor; for dehydratase activity" evidence="3">
    <location>
        <position position="570"/>
    </location>
</feature>
<feature type="active site" description="Proton donor; for dehydratase activity" evidence="3">
    <location>
        <position position="748"/>
    </location>
</feature>
<reference evidence="5 6" key="1">
    <citation type="submission" date="2020-08" db="EMBL/GenBank/DDBJ databases">
        <title>Description of Xenorhabdus lircayensis sp. nov., the symbiotic bacterium associated with the entomopathogenic nematode Steirnernema unicornum.</title>
        <authorList>
            <person name="Castaneda-Alvarez C."/>
            <person name="Prodan S."/>
            <person name="Zamorano A."/>
            <person name="San-Blas E."/>
            <person name="Aballay E."/>
        </authorList>
    </citation>
    <scope>NUCLEOTIDE SEQUENCE [LARGE SCALE GENOMIC DNA]</scope>
    <source>
        <strain evidence="5 6">VLS</strain>
    </source>
</reference>
<dbReference type="Proteomes" id="UP000696184">
    <property type="component" value="Unassembled WGS sequence"/>
</dbReference>